<dbReference type="SFLD" id="SFLDG00358">
    <property type="entry name" value="Main_(cytGST)"/>
    <property type="match status" value="1"/>
</dbReference>
<dbReference type="AlphaFoldDB" id="A0A7L5BVB1"/>
<dbReference type="SUPFAM" id="SSF47616">
    <property type="entry name" value="GST C-terminal domain-like"/>
    <property type="match status" value="1"/>
</dbReference>
<dbReference type="SFLD" id="SFLDS00019">
    <property type="entry name" value="Glutathione_Transferase_(cytos"/>
    <property type="match status" value="1"/>
</dbReference>
<dbReference type="RefSeq" id="WP_165096199.1">
    <property type="nucleotide sequence ID" value="NZ_CP049056.1"/>
</dbReference>
<dbReference type="KEGG" id="hdh:G5B40_05825"/>
<dbReference type="PANTHER" id="PTHR44051">
    <property type="entry name" value="GLUTATHIONE S-TRANSFERASE-RELATED"/>
    <property type="match status" value="1"/>
</dbReference>
<dbReference type="EMBL" id="CP049056">
    <property type="protein sequence ID" value="QIE55013.1"/>
    <property type="molecule type" value="Genomic_DNA"/>
</dbReference>
<gene>
    <name evidence="3" type="ORF">G5B40_05825</name>
</gene>
<dbReference type="GO" id="GO:0016740">
    <property type="term" value="F:transferase activity"/>
    <property type="evidence" value="ECO:0007669"/>
    <property type="project" value="UniProtKB-KW"/>
</dbReference>
<reference evidence="3 4" key="1">
    <citation type="submission" date="2020-02" db="EMBL/GenBank/DDBJ databases">
        <title>complete genome sequence of Rhodobacteraceae bacterium.</title>
        <authorList>
            <person name="Park J."/>
            <person name="Kim Y.-S."/>
            <person name="Kim K.-H."/>
        </authorList>
    </citation>
    <scope>NUCLEOTIDE SEQUENCE [LARGE SCALE GENOMIC DNA]</scope>
    <source>
        <strain evidence="3 4">RR4-56</strain>
    </source>
</reference>
<protein>
    <submittedName>
        <fullName evidence="3">Glutathione S-transferase family protein</fullName>
    </submittedName>
</protein>
<dbReference type="Gene3D" id="3.40.30.10">
    <property type="entry name" value="Glutaredoxin"/>
    <property type="match status" value="1"/>
</dbReference>
<feature type="domain" description="GST N-terminal" evidence="1">
    <location>
        <begin position="1"/>
        <end position="86"/>
    </location>
</feature>
<dbReference type="Pfam" id="PF13409">
    <property type="entry name" value="GST_N_2"/>
    <property type="match status" value="1"/>
</dbReference>
<dbReference type="InterPro" id="IPR010987">
    <property type="entry name" value="Glutathione-S-Trfase_C-like"/>
</dbReference>
<dbReference type="SUPFAM" id="SSF52833">
    <property type="entry name" value="Thioredoxin-like"/>
    <property type="match status" value="1"/>
</dbReference>
<sequence length="232" mass="26007">MIDLYTWATPNGHKVHVMLEECALPYRVHPVHIGRGEQFAPEFLAISPNNRIPAIIDRGGPGGAPMALAESGAILIYLAEKTGRFLAPEGPSRHLALQWVMFQMSAVGPIFGQCYHFRTDAPEPVPYAIDRFTREARRLYGVLDKRLAEARYLAGEELSIADFATWPWAHGIAKQGHDPADYPNVIRWFEEIRARPAVRRGVKVLSESRRLEMNAAERDILFGDAGPRRPTA</sequence>
<keyword evidence="3" id="KW-0808">Transferase</keyword>
<dbReference type="CDD" id="cd03048">
    <property type="entry name" value="GST_N_Ure2p_like"/>
    <property type="match status" value="1"/>
</dbReference>
<dbReference type="InterPro" id="IPR036249">
    <property type="entry name" value="Thioredoxin-like_sf"/>
</dbReference>
<dbReference type="InterPro" id="IPR036282">
    <property type="entry name" value="Glutathione-S-Trfase_C_sf"/>
</dbReference>
<dbReference type="PANTHER" id="PTHR44051:SF19">
    <property type="entry name" value="DISULFIDE-BOND OXIDOREDUCTASE YFCG"/>
    <property type="match status" value="1"/>
</dbReference>
<name>A0A7L5BVB1_9RHOB</name>
<organism evidence="3 4">
    <name type="scientific">Pikeienuella piscinae</name>
    <dbReference type="NCBI Taxonomy" id="2748098"/>
    <lineage>
        <taxon>Bacteria</taxon>
        <taxon>Pseudomonadati</taxon>
        <taxon>Pseudomonadota</taxon>
        <taxon>Alphaproteobacteria</taxon>
        <taxon>Rhodobacterales</taxon>
        <taxon>Paracoccaceae</taxon>
        <taxon>Pikeienuella</taxon>
    </lineage>
</organism>
<evidence type="ECO:0000313" key="3">
    <source>
        <dbReference type="EMBL" id="QIE55013.1"/>
    </source>
</evidence>
<evidence type="ECO:0000313" key="4">
    <source>
        <dbReference type="Proteomes" id="UP000503336"/>
    </source>
</evidence>
<dbReference type="Proteomes" id="UP000503336">
    <property type="component" value="Chromosome"/>
</dbReference>
<evidence type="ECO:0000259" key="2">
    <source>
        <dbReference type="PROSITE" id="PS50405"/>
    </source>
</evidence>
<dbReference type="SFLD" id="SFLDG01151">
    <property type="entry name" value="Main.2:_Nu-like"/>
    <property type="match status" value="1"/>
</dbReference>
<proteinExistence type="predicted"/>
<dbReference type="PROSITE" id="PS50405">
    <property type="entry name" value="GST_CTER"/>
    <property type="match status" value="1"/>
</dbReference>
<accession>A0A7L5BVB1</accession>
<feature type="domain" description="GST C-terminal" evidence="2">
    <location>
        <begin position="89"/>
        <end position="215"/>
    </location>
</feature>
<dbReference type="InterPro" id="IPR004045">
    <property type="entry name" value="Glutathione_S-Trfase_N"/>
</dbReference>
<dbReference type="Pfam" id="PF00043">
    <property type="entry name" value="GST_C"/>
    <property type="match status" value="1"/>
</dbReference>
<dbReference type="PROSITE" id="PS50404">
    <property type="entry name" value="GST_NTER"/>
    <property type="match status" value="1"/>
</dbReference>
<dbReference type="Gene3D" id="1.20.1050.10">
    <property type="match status" value="1"/>
</dbReference>
<keyword evidence="4" id="KW-1185">Reference proteome</keyword>
<dbReference type="InterPro" id="IPR040079">
    <property type="entry name" value="Glutathione_S-Trfase"/>
</dbReference>
<evidence type="ECO:0000259" key="1">
    <source>
        <dbReference type="PROSITE" id="PS50404"/>
    </source>
</evidence>
<dbReference type="InterPro" id="IPR004046">
    <property type="entry name" value="GST_C"/>
</dbReference>